<dbReference type="Proteomes" id="UP001596496">
    <property type="component" value="Unassembled WGS sequence"/>
</dbReference>
<dbReference type="PANTHER" id="PTHR43669:SF6">
    <property type="entry name" value="DECAPRENYLPHOSPHORYL-2-KETO-BETA-D-ERYTHRO-PENTOSE REDUCTASE"/>
    <property type="match status" value="1"/>
</dbReference>
<dbReference type="PROSITE" id="PS00061">
    <property type="entry name" value="ADH_SHORT"/>
    <property type="match status" value="1"/>
</dbReference>
<evidence type="ECO:0000313" key="3">
    <source>
        <dbReference type="EMBL" id="MFC7386902.1"/>
    </source>
</evidence>
<comment type="caution">
    <text evidence="3">The sequence shown here is derived from an EMBL/GenBank/DDBJ whole genome shotgun (WGS) entry which is preliminary data.</text>
</comment>
<proteinExistence type="inferred from homology"/>
<name>A0ABW2PEL5_9ACTN</name>
<keyword evidence="4" id="KW-1185">Reference proteome</keyword>
<gene>
    <name evidence="3" type="ORF">ACFQSB_32155</name>
</gene>
<protein>
    <submittedName>
        <fullName evidence="3">SDR family NAD(P)-dependent oxidoreductase</fullName>
    </submittedName>
</protein>
<dbReference type="EMBL" id="JBHTCG010000031">
    <property type="protein sequence ID" value="MFC7386902.1"/>
    <property type="molecule type" value="Genomic_DNA"/>
</dbReference>
<sequence length="269" mass="27902">MKNALGSVDSVLLLGGRSEIGLAIVDRLVRDGARRVVLAVRTLAAVPGADDGAENAVGPHDPAQEAAARLRELGAEATLIDFDATRPETHGQVIDAAVKLAGDLDVIVAAFGVLGDQAAYEADPVSAAASVAVNLGGHVSAGLFAARRLREQGHGTLVVLSSVAGVRARRANFVYGAAKAGLDGFAQGLGDALHGSGARVMVVRPGFVIGRMTKGMPPAPMSTIPAQVAEDVVKGLRSGAETVWSPPKLRPVFTLMRILPRPLWRRLPR</sequence>
<evidence type="ECO:0000313" key="4">
    <source>
        <dbReference type="Proteomes" id="UP001596496"/>
    </source>
</evidence>
<reference evidence="4" key="1">
    <citation type="journal article" date="2019" name="Int. J. Syst. Evol. Microbiol.">
        <title>The Global Catalogue of Microorganisms (GCM) 10K type strain sequencing project: providing services to taxonomists for standard genome sequencing and annotation.</title>
        <authorList>
            <consortium name="The Broad Institute Genomics Platform"/>
            <consortium name="The Broad Institute Genome Sequencing Center for Infectious Disease"/>
            <person name="Wu L."/>
            <person name="Ma J."/>
        </authorList>
    </citation>
    <scope>NUCLEOTIDE SEQUENCE [LARGE SCALE GENOMIC DNA]</scope>
    <source>
        <strain evidence="4">CECT 7649</strain>
    </source>
</reference>
<dbReference type="CDD" id="cd05233">
    <property type="entry name" value="SDR_c"/>
    <property type="match status" value="1"/>
</dbReference>
<dbReference type="PANTHER" id="PTHR43669">
    <property type="entry name" value="5-KETO-D-GLUCONATE 5-REDUCTASE"/>
    <property type="match status" value="1"/>
</dbReference>
<dbReference type="RefSeq" id="WP_380830607.1">
    <property type="nucleotide sequence ID" value="NZ_JBHTCG010000031.1"/>
</dbReference>
<dbReference type="Gene3D" id="3.40.50.720">
    <property type="entry name" value="NAD(P)-binding Rossmann-like Domain"/>
    <property type="match status" value="1"/>
</dbReference>
<dbReference type="InterPro" id="IPR036291">
    <property type="entry name" value="NAD(P)-bd_dom_sf"/>
</dbReference>
<accession>A0ABW2PEL5</accession>
<evidence type="ECO:0000256" key="1">
    <source>
        <dbReference type="ARBA" id="ARBA00006484"/>
    </source>
</evidence>
<dbReference type="InterPro" id="IPR020904">
    <property type="entry name" value="Sc_DH/Rdtase_CS"/>
</dbReference>
<organism evidence="3 4">
    <name type="scientific">Sphaerisporangium rhizosphaerae</name>
    <dbReference type="NCBI Taxonomy" id="2269375"/>
    <lineage>
        <taxon>Bacteria</taxon>
        <taxon>Bacillati</taxon>
        <taxon>Actinomycetota</taxon>
        <taxon>Actinomycetes</taxon>
        <taxon>Streptosporangiales</taxon>
        <taxon>Streptosporangiaceae</taxon>
        <taxon>Sphaerisporangium</taxon>
    </lineage>
</organism>
<dbReference type="PRINTS" id="PR00081">
    <property type="entry name" value="GDHRDH"/>
</dbReference>
<keyword evidence="2" id="KW-0560">Oxidoreductase</keyword>
<dbReference type="InterPro" id="IPR002347">
    <property type="entry name" value="SDR_fam"/>
</dbReference>
<evidence type="ECO:0000256" key="2">
    <source>
        <dbReference type="ARBA" id="ARBA00023002"/>
    </source>
</evidence>
<dbReference type="SUPFAM" id="SSF51735">
    <property type="entry name" value="NAD(P)-binding Rossmann-fold domains"/>
    <property type="match status" value="1"/>
</dbReference>
<comment type="similarity">
    <text evidence="1">Belongs to the short-chain dehydrogenases/reductases (SDR) family.</text>
</comment>
<dbReference type="Pfam" id="PF00106">
    <property type="entry name" value="adh_short"/>
    <property type="match status" value="1"/>
</dbReference>